<gene>
    <name evidence="8" type="ORF">LR394_39965</name>
</gene>
<evidence type="ECO:0000256" key="3">
    <source>
        <dbReference type="ARBA" id="ARBA00022692"/>
    </source>
</evidence>
<proteinExistence type="predicted"/>
<dbReference type="Proteomes" id="UP001138997">
    <property type="component" value="Unassembled WGS sequence"/>
</dbReference>
<comment type="caution">
    <text evidence="8">The sequence shown here is derived from an EMBL/GenBank/DDBJ whole genome shotgun (WGS) entry which is preliminary data.</text>
</comment>
<evidence type="ECO:0000256" key="2">
    <source>
        <dbReference type="ARBA" id="ARBA00022475"/>
    </source>
</evidence>
<keyword evidence="9" id="KW-1185">Reference proteome</keyword>
<comment type="subcellular location">
    <subcellularLocation>
        <location evidence="1">Cell membrane</location>
        <topology evidence="1">Multi-pass membrane protein</topology>
    </subcellularLocation>
</comment>
<dbReference type="RefSeq" id="WP_231449939.1">
    <property type="nucleotide sequence ID" value="NZ_JAJOMB010000041.1"/>
</dbReference>
<reference evidence="8" key="1">
    <citation type="submission" date="2021-11" db="EMBL/GenBank/DDBJ databases">
        <title>Streptomyces corallinus and Kineosporia corallina sp. nov., two new coral-derived marine actinobacteria.</title>
        <authorList>
            <person name="Buangrab K."/>
            <person name="Sutthacheep M."/>
            <person name="Yeemin T."/>
            <person name="Harunari E."/>
            <person name="Igarashi Y."/>
            <person name="Sripreechasak P."/>
            <person name="Kanchanasin P."/>
            <person name="Tanasupawat S."/>
            <person name="Phongsopitanun W."/>
        </authorList>
    </citation>
    <scope>NUCLEOTIDE SEQUENCE</scope>
    <source>
        <strain evidence="8">JCM 31032</strain>
    </source>
</reference>
<protein>
    <recommendedName>
        <fullName evidence="7">DUF3817 domain-containing protein</fullName>
    </recommendedName>
</protein>
<dbReference type="AlphaFoldDB" id="A0A9X1NQ34"/>
<dbReference type="Pfam" id="PF12823">
    <property type="entry name" value="DUF3817"/>
    <property type="match status" value="1"/>
</dbReference>
<accession>A0A9X1NQ34</accession>
<feature type="transmembrane region" description="Helical" evidence="6">
    <location>
        <begin position="7"/>
        <end position="27"/>
    </location>
</feature>
<dbReference type="InterPro" id="IPR023845">
    <property type="entry name" value="DUF3817_TM"/>
</dbReference>
<sequence>MRALQTAAAVEALSLIVLLLNLATVHVPALASALGPIHGCAYLIAIVLTWTLTKTTRIRAISIIPGFGALLVLCSLRSNPQV</sequence>
<organism evidence="8 9">
    <name type="scientific">Kineosporia babensis</name>
    <dbReference type="NCBI Taxonomy" id="499548"/>
    <lineage>
        <taxon>Bacteria</taxon>
        <taxon>Bacillati</taxon>
        <taxon>Actinomycetota</taxon>
        <taxon>Actinomycetes</taxon>
        <taxon>Kineosporiales</taxon>
        <taxon>Kineosporiaceae</taxon>
        <taxon>Kineosporia</taxon>
    </lineage>
</organism>
<dbReference type="EMBL" id="JAJOMB010000041">
    <property type="protein sequence ID" value="MCD5317088.1"/>
    <property type="molecule type" value="Genomic_DNA"/>
</dbReference>
<feature type="transmembrane region" description="Helical" evidence="6">
    <location>
        <begin position="33"/>
        <end position="53"/>
    </location>
</feature>
<keyword evidence="5 6" id="KW-0472">Membrane</keyword>
<keyword evidence="4 6" id="KW-1133">Transmembrane helix</keyword>
<keyword evidence="2" id="KW-1003">Cell membrane</keyword>
<evidence type="ECO:0000313" key="8">
    <source>
        <dbReference type="EMBL" id="MCD5317088.1"/>
    </source>
</evidence>
<dbReference type="GO" id="GO:0005886">
    <property type="term" value="C:plasma membrane"/>
    <property type="evidence" value="ECO:0007669"/>
    <property type="project" value="UniProtKB-SubCell"/>
</dbReference>
<evidence type="ECO:0000256" key="6">
    <source>
        <dbReference type="SAM" id="Phobius"/>
    </source>
</evidence>
<evidence type="ECO:0000256" key="1">
    <source>
        <dbReference type="ARBA" id="ARBA00004651"/>
    </source>
</evidence>
<feature type="domain" description="DUF3817" evidence="7">
    <location>
        <begin position="2"/>
        <end position="64"/>
    </location>
</feature>
<evidence type="ECO:0000256" key="5">
    <source>
        <dbReference type="ARBA" id="ARBA00023136"/>
    </source>
</evidence>
<evidence type="ECO:0000313" key="9">
    <source>
        <dbReference type="Proteomes" id="UP001138997"/>
    </source>
</evidence>
<name>A0A9X1NQ34_9ACTN</name>
<evidence type="ECO:0000256" key="4">
    <source>
        <dbReference type="ARBA" id="ARBA00022989"/>
    </source>
</evidence>
<keyword evidence="3 6" id="KW-0812">Transmembrane</keyword>
<evidence type="ECO:0000259" key="7">
    <source>
        <dbReference type="Pfam" id="PF12823"/>
    </source>
</evidence>